<proteinExistence type="predicted"/>
<reference evidence="3" key="1">
    <citation type="submission" date="2021-01" db="EMBL/GenBank/DDBJ databases">
        <authorList>
            <person name="Corre E."/>
            <person name="Pelletier E."/>
            <person name="Niang G."/>
            <person name="Scheremetjew M."/>
            <person name="Finn R."/>
            <person name="Kale V."/>
            <person name="Holt S."/>
            <person name="Cochrane G."/>
            <person name="Meng A."/>
            <person name="Brown T."/>
            <person name="Cohen L."/>
        </authorList>
    </citation>
    <scope>NUCLEOTIDE SEQUENCE</scope>
    <source>
        <strain evidence="3">CCMP281</strain>
    </source>
</reference>
<organism evidence="3">
    <name type="scientific">Haptolina ericina</name>
    <dbReference type="NCBI Taxonomy" id="156174"/>
    <lineage>
        <taxon>Eukaryota</taxon>
        <taxon>Haptista</taxon>
        <taxon>Haptophyta</taxon>
        <taxon>Prymnesiophyceae</taxon>
        <taxon>Prymnesiales</taxon>
        <taxon>Prymnesiaceae</taxon>
        <taxon>Haptolina</taxon>
    </lineage>
</organism>
<dbReference type="InterPro" id="IPR046714">
    <property type="entry name" value="DUF6787"/>
</dbReference>
<keyword evidence="1" id="KW-0812">Transmembrane</keyword>
<protein>
    <recommendedName>
        <fullName evidence="2">DUF6787 domain-containing protein</fullName>
    </recommendedName>
</protein>
<keyword evidence="1" id="KW-0472">Membrane</keyword>
<evidence type="ECO:0000313" key="3">
    <source>
        <dbReference type="EMBL" id="CAE0131170.1"/>
    </source>
</evidence>
<feature type="domain" description="DUF6787" evidence="2">
    <location>
        <begin position="73"/>
        <end position="147"/>
    </location>
</feature>
<sequence length="170" mass="19189">MMLRAARRFPTSSGEMHFRTQTAVRLLCRRPLCTRPESSDPEPPKRALGQFWRWTTKERPHWRESPSEAVVAIAVFGVTGTTSVTLVRPTLKSAGLEGSMTEGPWSYRILSVLAISPIYATMLITFGTLAGRHRFFATMGKKIWGRFVPRSWTDRITVAFCRTTGRATGR</sequence>
<accession>A0A7S3BEL8</accession>
<evidence type="ECO:0000256" key="1">
    <source>
        <dbReference type="SAM" id="Phobius"/>
    </source>
</evidence>
<feature type="transmembrane region" description="Helical" evidence="1">
    <location>
        <begin position="69"/>
        <end position="87"/>
    </location>
</feature>
<dbReference type="Pfam" id="PF20584">
    <property type="entry name" value="DUF6787"/>
    <property type="match status" value="1"/>
</dbReference>
<dbReference type="AlphaFoldDB" id="A0A7S3BEL8"/>
<keyword evidence="1" id="KW-1133">Transmembrane helix</keyword>
<feature type="transmembrane region" description="Helical" evidence="1">
    <location>
        <begin position="107"/>
        <end position="131"/>
    </location>
</feature>
<evidence type="ECO:0000259" key="2">
    <source>
        <dbReference type="Pfam" id="PF20584"/>
    </source>
</evidence>
<gene>
    <name evidence="3" type="ORF">HERI1096_LOCUS28537</name>
</gene>
<name>A0A7S3BEL8_9EUKA</name>
<dbReference type="EMBL" id="HBHX01051664">
    <property type="protein sequence ID" value="CAE0131170.1"/>
    <property type="molecule type" value="Transcribed_RNA"/>
</dbReference>